<dbReference type="InterPro" id="IPR036244">
    <property type="entry name" value="TipA-like_antibiotic-bd"/>
</dbReference>
<dbReference type="EMBL" id="FNHI01000010">
    <property type="protein sequence ID" value="SDM56464.1"/>
    <property type="molecule type" value="Genomic_DNA"/>
</dbReference>
<organism evidence="3 4">
    <name type="scientific">Streptomyces wuyuanensis</name>
    <dbReference type="NCBI Taxonomy" id="1196353"/>
    <lineage>
        <taxon>Bacteria</taxon>
        <taxon>Bacillati</taxon>
        <taxon>Actinomycetota</taxon>
        <taxon>Actinomycetes</taxon>
        <taxon>Kitasatosporales</taxon>
        <taxon>Streptomycetaceae</taxon>
        <taxon>Streptomyces</taxon>
    </lineage>
</organism>
<accession>A0A1G9U9S0</accession>
<keyword evidence="4" id="KW-1185">Reference proteome</keyword>
<dbReference type="Gene3D" id="1.10.490.50">
    <property type="entry name" value="Antibiotic binding domain of TipA-like multidrug resistance regulators"/>
    <property type="match status" value="1"/>
</dbReference>
<gene>
    <name evidence="3" type="ORF">SAMN05444921_11015</name>
</gene>
<evidence type="ECO:0000259" key="2">
    <source>
        <dbReference type="Pfam" id="PF07739"/>
    </source>
</evidence>
<name>A0A1G9U9S0_9ACTN</name>
<dbReference type="InterPro" id="IPR012925">
    <property type="entry name" value="TipAS_dom"/>
</dbReference>
<dbReference type="Pfam" id="PF07739">
    <property type="entry name" value="TipAS"/>
    <property type="match status" value="1"/>
</dbReference>
<dbReference type="AlphaFoldDB" id="A0A1G9U9S0"/>
<proteinExistence type="predicted"/>
<sequence>MADPRFTAEYDRHGEGTAVFVRDATRVYAERHLSDDHQPRPARTGPVRGGGDGRSPVSGTVTRRAPW</sequence>
<feature type="domain" description="TipAS antibiotic-recognition" evidence="2">
    <location>
        <begin position="2"/>
        <end position="28"/>
    </location>
</feature>
<evidence type="ECO:0000313" key="3">
    <source>
        <dbReference type="EMBL" id="SDM56464.1"/>
    </source>
</evidence>
<protein>
    <submittedName>
        <fullName evidence="3">TipAS antibiotic-recognition domain-containing protein</fullName>
    </submittedName>
</protein>
<evidence type="ECO:0000313" key="4">
    <source>
        <dbReference type="Proteomes" id="UP000199063"/>
    </source>
</evidence>
<feature type="region of interest" description="Disordered" evidence="1">
    <location>
        <begin position="31"/>
        <end position="67"/>
    </location>
</feature>
<evidence type="ECO:0000256" key="1">
    <source>
        <dbReference type="SAM" id="MobiDB-lite"/>
    </source>
</evidence>
<dbReference type="Proteomes" id="UP000199063">
    <property type="component" value="Unassembled WGS sequence"/>
</dbReference>
<dbReference type="SUPFAM" id="SSF89082">
    <property type="entry name" value="Antibiotic binding domain of TipA-like multidrug resistance regulators"/>
    <property type="match status" value="1"/>
</dbReference>
<reference evidence="4" key="1">
    <citation type="submission" date="2016-10" db="EMBL/GenBank/DDBJ databases">
        <authorList>
            <person name="Varghese N."/>
            <person name="Submissions S."/>
        </authorList>
    </citation>
    <scope>NUCLEOTIDE SEQUENCE [LARGE SCALE GENOMIC DNA]</scope>
    <source>
        <strain evidence="4">CGMCC 4.7042</strain>
    </source>
</reference>